<dbReference type="Proteomes" id="UP001293254">
    <property type="component" value="Unassembled WGS sequence"/>
</dbReference>
<protein>
    <submittedName>
        <fullName evidence="2">Uncharacterized protein</fullName>
    </submittedName>
</protein>
<proteinExistence type="predicted"/>
<evidence type="ECO:0000313" key="3">
    <source>
        <dbReference type="Proteomes" id="UP001293254"/>
    </source>
</evidence>
<dbReference type="AlphaFoldDB" id="A0AAE1Y8C9"/>
<name>A0AAE1Y8C9_9LAMI</name>
<sequence length="106" mass="11384">MAELQAIKDAWKSMFGEEFDASQCAASPETSTPIGVLKPTAAHVPTPFWPPSEMRRARRVLAPPSSLDSVASFGVWPPATRISSVPPQLGDPSDASHSRVQPCSRL</sequence>
<feature type="region of interest" description="Disordered" evidence="1">
    <location>
        <begin position="81"/>
        <end position="106"/>
    </location>
</feature>
<organism evidence="2 3">
    <name type="scientific">Sesamum alatum</name>
    <dbReference type="NCBI Taxonomy" id="300844"/>
    <lineage>
        <taxon>Eukaryota</taxon>
        <taxon>Viridiplantae</taxon>
        <taxon>Streptophyta</taxon>
        <taxon>Embryophyta</taxon>
        <taxon>Tracheophyta</taxon>
        <taxon>Spermatophyta</taxon>
        <taxon>Magnoliopsida</taxon>
        <taxon>eudicotyledons</taxon>
        <taxon>Gunneridae</taxon>
        <taxon>Pentapetalae</taxon>
        <taxon>asterids</taxon>
        <taxon>lamiids</taxon>
        <taxon>Lamiales</taxon>
        <taxon>Pedaliaceae</taxon>
        <taxon>Sesamum</taxon>
    </lineage>
</organism>
<dbReference type="EMBL" id="JACGWO010000006">
    <property type="protein sequence ID" value="KAK4425543.1"/>
    <property type="molecule type" value="Genomic_DNA"/>
</dbReference>
<keyword evidence="3" id="KW-1185">Reference proteome</keyword>
<evidence type="ECO:0000256" key="1">
    <source>
        <dbReference type="SAM" id="MobiDB-lite"/>
    </source>
</evidence>
<evidence type="ECO:0000313" key="2">
    <source>
        <dbReference type="EMBL" id="KAK4425543.1"/>
    </source>
</evidence>
<gene>
    <name evidence="2" type="ORF">Salat_1748300</name>
</gene>
<comment type="caution">
    <text evidence="2">The sequence shown here is derived from an EMBL/GenBank/DDBJ whole genome shotgun (WGS) entry which is preliminary data.</text>
</comment>
<reference evidence="2" key="2">
    <citation type="journal article" date="2024" name="Plant">
        <title>Genomic evolution and insights into agronomic trait innovations of Sesamum species.</title>
        <authorList>
            <person name="Miao H."/>
            <person name="Wang L."/>
            <person name="Qu L."/>
            <person name="Liu H."/>
            <person name="Sun Y."/>
            <person name="Le M."/>
            <person name="Wang Q."/>
            <person name="Wei S."/>
            <person name="Zheng Y."/>
            <person name="Lin W."/>
            <person name="Duan Y."/>
            <person name="Cao H."/>
            <person name="Xiong S."/>
            <person name="Wang X."/>
            <person name="Wei L."/>
            <person name="Li C."/>
            <person name="Ma Q."/>
            <person name="Ju M."/>
            <person name="Zhao R."/>
            <person name="Li G."/>
            <person name="Mu C."/>
            <person name="Tian Q."/>
            <person name="Mei H."/>
            <person name="Zhang T."/>
            <person name="Gao T."/>
            <person name="Zhang H."/>
        </authorList>
    </citation>
    <scope>NUCLEOTIDE SEQUENCE</scope>
    <source>
        <strain evidence="2">3651</strain>
    </source>
</reference>
<reference evidence="2" key="1">
    <citation type="submission" date="2020-06" db="EMBL/GenBank/DDBJ databases">
        <authorList>
            <person name="Li T."/>
            <person name="Hu X."/>
            <person name="Zhang T."/>
            <person name="Song X."/>
            <person name="Zhang H."/>
            <person name="Dai N."/>
            <person name="Sheng W."/>
            <person name="Hou X."/>
            <person name="Wei L."/>
        </authorList>
    </citation>
    <scope>NUCLEOTIDE SEQUENCE</scope>
    <source>
        <strain evidence="2">3651</strain>
        <tissue evidence="2">Leaf</tissue>
    </source>
</reference>
<accession>A0AAE1Y8C9</accession>